<proteinExistence type="predicted"/>
<feature type="transmembrane region" description="Helical" evidence="1">
    <location>
        <begin position="27"/>
        <end position="49"/>
    </location>
</feature>
<keyword evidence="1" id="KW-1133">Transmembrane helix</keyword>
<gene>
    <name evidence="2" type="ORF">FVB32_09065</name>
</gene>
<reference evidence="2 3" key="1">
    <citation type="submission" date="2019-08" db="EMBL/GenBank/DDBJ databases">
        <title>Professor.</title>
        <authorList>
            <person name="Park J.S."/>
        </authorList>
    </citation>
    <scope>NUCLEOTIDE SEQUENCE [LARGE SCALE GENOMIC DNA]</scope>
    <source>
        <strain evidence="2 3">176CP5-101</strain>
    </source>
</reference>
<feature type="transmembrane region" description="Helical" evidence="1">
    <location>
        <begin position="61"/>
        <end position="81"/>
    </location>
</feature>
<evidence type="ECO:0000313" key="2">
    <source>
        <dbReference type="EMBL" id="TXN34743.1"/>
    </source>
</evidence>
<name>A0A5C8UYZ9_9FLAO</name>
<dbReference type="RefSeq" id="WP_147743490.1">
    <property type="nucleotide sequence ID" value="NZ_VRUR01000002.1"/>
</dbReference>
<dbReference type="Proteomes" id="UP000321456">
    <property type="component" value="Unassembled WGS sequence"/>
</dbReference>
<dbReference type="EMBL" id="VRUR01000002">
    <property type="protein sequence ID" value="TXN34743.1"/>
    <property type="molecule type" value="Genomic_DNA"/>
</dbReference>
<evidence type="ECO:0000256" key="1">
    <source>
        <dbReference type="SAM" id="Phobius"/>
    </source>
</evidence>
<comment type="caution">
    <text evidence="2">The sequence shown here is derived from an EMBL/GenBank/DDBJ whole genome shotgun (WGS) entry which is preliminary data.</text>
</comment>
<sequence length="278" mass="32063">MDDIGKIEWGLIWEITKDTILPHMGTLVLNTILFVIVGFLLSIIFVILLSKKRVFKRIPKYYNWAVKLYIPILIGVCLYVFGQIGFLRGVYVVLNKEKSRIVTSIYEQTLGLAFESEQSKSEFLKWMQIAAKDATKGSNWFAESMKNKLLDPDSGISPIDKSNNKTTTYLVEKYQKDIYKICVYGLLSHHKTGDYAIMESISYEEFSTAIDFLLDIGHNDIELAIKDRLTIWFVSLLDYQYQSMIKSLLILLLGIMGLPLVEFFIYKKWIEAKLIGHV</sequence>
<protein>
    <submittedName>
        <fullName evidence="2">Uncharacterized protein</fullName>
    </submittedName>
</protein>
<feature type="transmembrane region" description="Helical" evidence="1">
    <location>
        <begin position="244"/>
        <end position="265"/>
    </location>
</feature>
<evidence type="ECO:0000313" key="3">
    <source>
        <dbReference type="Proteomes" id="UP000321456"/>
    </source>
</evidence>
<organism evidence="2 3">
    <name type="scientific">Flagellimonas hymeniacidonis</name>
    <dbReference type="NCBI Taxonomy" id="2603628"/>
    <lineage>
        <taxon>Bacteria</taxon>
        <taxon>Pseudomonadati</taxon>
        <taxon>Bacteroidota</taxon>
        <taxon>Flavobacteriia</taxon>
        <taxon>Flavobacteriales</taxon>
        <taxon>Flavobacteriaceae</taxon>
        <taxon>Flagellimonas</taxon>
    </lineage>
</organism>
<dbReference type="AlphaFoldDB" id="A0A5C8UYZ9"/>
<keyword evidence="3" id="KW-1185">Reference proteome</keyword>
<keyword evidence="1" id="KW-0812">Transmembrane</keyword>
<keyword evidence="1" id="KW-0472">Membrane</keyword>
<accession>A0A5C8UYZ9</accession>